<proteinExistence type="predicted"/>
<evidence type="ECO:0000313" key="3">
    <source>
        <dbReference type="Proteomes" id="UP000324222"/>
    </source>
</evidence>
<accession>A0A5B7JTA6</accession>
<organism evidence="2 3">
    <name type="scientific">Portunus trituberculatus</name>
    <name type="common">Swimming crab</name>
    <name type="synonym">Neptunus trituberculatus</name>
    <dbReference type="NCBI Taxonomy" id="210409"/>
    <lineage>
        <taxon>Eukaryota</taxon>
        <taxon>Metazoa</taxon>
        <taxon>Ecdysozoa</taxon>
        <taxon>Arthropoda</taxon>
        <taxon>Crustacea</taxon>
        <taxon>Multicrustacea</taxon>
        <taxon>Malacostraca</taxon>
        <taxon>Eumalacostraca</taxon>
        <taxon>Eucarida</taxon>
        <taxon>Decapoda</taxon>
        <taxon>Pleocyemata</taxon>
        <taxon>Brachyura</taxon>
        <taxon>Eubrachyura</taxon>
        <taxon>Portunoidea</taxon>
        <taxon>Portunidae</taxon>
        <taxon>Portuninae</taxon>
        <taxon>Portunus</taxon>
    </lineage>
</organism>
<evidence type="ECO:0000313" key="2">
    <source>
        <dbReference type="EMBL" id="MPC97835.1"/>
    </source>
</evidence>
<dbReference type="Proteomes" id="UP000324222">
    <property type="component" value="Unassembled WGS sequence"/>
</dbReference>
<evidence type="ECO:0000256" key="1">
    <source>
        <dbReference type="SAM" id="MobiDB-lite"/>
    </source>
</evidence>
<dbReference type="EMBL" id="VSRR010111662">
    <property type="protein sequence ID" value="MPC97835.1"/>
    <property type="molecule type" value="Genomic_DNA"/>
</dbReference>
<sequence>MGQNLMPPILPTPLRILARSIKTANSSSSPFGVPSAPPPLSPCSTPIPTPPFAFPITARLASSNCPTDAVSQPASMSQVVWMNPDADPSHRGDDIILQ</sequence>
<feature type="compositionally biased region" description="Pro residues" evidence="1">
    <location>
        <begin position="35"/>
        <end position="44"/>
    </location>
</feature>
<keyword evidence="3" id="KW-1185">Reference proteome</keyword>
<name>A0A5B7JTA6_PORTR</name>
<comment type="caution">
    <text evidence="2">The sequence shown here is derived from an EMBL/GenBank/DDBJ whole genome shotgun (WGS) entry which is preliminary data.</text>
</comment>
<feature type="region of interest" description="Disordered" evidence="1">
    <location>
        <begin position="25"/>
        <end position="44"/>
    </location>
</feature>
<gene>
    <name evidence="2" type="ORF">E2C01_093171</name>
</gene>
<protein>
    <submittedName>
        <fullName evidence="2">Uncharacterized protein</fullName>
    </submittedName>
</protein>
<reference evidence="2 3" key="1">
    <citation type="submission" date="2019-05" db="EMBL/GenBank/DDBJ databases">
        <title>Another draft genome of Portunus trituberculatus and its Hox gene families provides insights of decapod evolution.</title>
        <authorList>
            <person name="Jeong J.-H."/>
            <person name="Song I."/>
            <person name="Kim S."/>
            <person name="Choi T."/>
            <person name="Kim D."/>
            <person name="Ryu S."/>
            <person name="Kim W."/>
        </authorList>
    </citation>
    <scope>NUCLEOTIDE SEQUENCE [LARGE SCALE GENOMIC DNA]</scope>
    <source>
        <tissue evidence="2">Muscle</tissue>
    </source>
</reference>
<dbReference type="AlphaFoldDB" id="A0A5B7JTA6"/>